<dbReference type="Proteomes" id="UP000008815">
    <property type="component" value="Chromosome 2"/>
</dbReference>
<dbReference type="HOGENOM" id="CLU_182089_2_0_4"/>
<dbReference type="EMBL" id="AP009386">
    <property type="protein sequence ID" value="BAG45875.1"/>
    <property type="molecule type" value="Genomic_DNA"/>
</dbReference>
<keyword evidence="2" id="KW-1185">Reference proteome</keyword>
<proteinExistence type="predicted"/>
<protein>
    <recommendedName>
        <fullName evidence="3">CopG family transcriptional regulator</fullName>
    </recommendedName>
</protein>
<accession>A0A0H3KKV1</accession>
<evidence type="ECO:0008006" key="3">
    <source>
        <dbReference type="Google" id="ProtNLM"/>
    </source>
</evidence>
<sequence>MRRISINLPATVVAEPTRIAESEHRALDAVIRDAIGRHVARIGEARSADVFGLWRHRARSGIDYQRDARAEWSCEPRRADG</sequence>
<evidence type="ECO:0000313" key="2">
    <source>
        <dbReference type="Proteomes" id="UP000008815"/>
    </source>
</evidence>
<dbReference type="STRING" id="395019.BMULJ_04016"/>
<reference evidence="1 2" key="1">
    <citation type="submission" date="2007-04" db="EMBL/GenBank/DDBJ databases">
        <title>Complete genome sequence of Burkholderia multivorans ATCC 17616.</title>
        <authorList>
            <person name="Ohtsubo Y."/>
            <person name="Yamashita A."/>
            <person name="Kurokawa K."/>
            <person name="Takami H."/>
            <person name="Yuhara S."/>
            <person name="Nishiyama E."/>
            <person name="Endo R."/>
            <person name="Miyazaki R."/>
            <person name="Ono A."/>
            <person name="Yano K."/>
            <person name="Ito M."/>
            <person name="Sota M."/>
            <person name="Yuji N."/>
            <person name="Hattori M."/>
            <person name="Tsuda M."/>
        </authorList>
    </citation>
    <scope>NUCLEOTIDE SEQUENCE [LARGE SCALE GENOMIC DNA]</scope>
    <source>
        <strain evidence="2">ATCC 17616 / 249</strain>
    </source>
</reference>
<gene>
    <name evidence="1" type="ordered locus">BMULJ_04016</name>
</gene>
<organism evidence="1 2">
    <name type="scientific">Burkholderia multivorans (strain ATCC 17616 / 249)</name>
    <dbReference type="NCBI Taxonomy" id="395019"/>
    <lineage>
        <taxon>Bacteria</taxon>
        <taxon>Pseudomonadati</taxon>
        <taxon>Pseudomonadota</taxon>
        <taxon>Betaproteobacteria</taxon>
        <taxon>Burkholderiales</taxon>
        <taxon>Burkholderiaceae</taxon>
        <taxon>Burkholderia</taxon>
        <taxon>Burkholderia cepacia complex</taxon>
    </lineage>
</organism>
<name>A0A0H3KKV1_BURM1</name>
<dbReference type="AlphaFoldDB" id="A0A0H3KKV1"/>
<dbReference type="RefSeq" id="WP_012217199.1">
    <property type="nucleotide sequence ID" value="NC_010086.1"/>
</dbReference>
<dbReference type="KEGG" id="bmu:Bmul_4494"/>
<evidence type="ECO:0000313" key="1">
    <source>
        <dbReference type="EMBL" id="BAG45875.1"/>
    </source>
</evidence>
<dbReference type="KEGG" id="bmj:BMULJ_04016"/>